<feature type="region of interest" description="Disordered" evidence="1">
    <location>
        <begin position="155"/>
        <end position="177"/>
    </location>
</feature>
<dbReference type="InterPro" id="IPR029052">
    <property type="entry name" value="Metallo-depent_PP-like"/>
</dbReference>
<sequence>MDFNSKGGSFMDSKNNSIRDFHGKDTGKPSLTSVNDRADLKGHQFETQGWIKLIGKGVDSHKTPDVSLLNIEHHYPKSAVNKIWYQGKVVANNRIWAVLRDGSYLPLGPLSSLNVFRNQVTVSPKYDYFESFSYVQDQNKAQPIEAVWPYTATSHSGKNDVNGDDSSAPVEEVPSQELVTPTAAELARMQAIDNEISQTADAGTVTIAFIADTHIDSWKTPGTMRALREIQLMSYYAKNFGVDLMIHGGDVNDGIQPKEYSESDVTRAMDAMKMGQRPFIVLQGNHDDNSGYSRDVAGYDPNQLITNADAQNLRVAAFDQWLDIPTGDQNPNQAVFGRYDIPNSSVVVLVLDGFDMPDLPRDEEHYNTFRHGYTHYSEAQINWLQQTLAEIDDDKTIVIFDHITVNGIDPNLWHAGGRFENNTGKAAGTAAQESHAIYQAIVDHQAQHHNVAGFLAGHTHMDDAAFSGDVQFATVTCGLSDRGDGKTQRQIGKLNESAFEIIQINPVTRSLTQHRLGFQGSNFKKQWQF</sequence>
<dbReference type="STRING" id="1423802.FC56_GL001367"/>
<evidence type="ECO:0000259" key="2">
    <source>
        <dbReference type="Pfam" id="PF00149"/>
    </source>
</evidence>
<accession>A0A0R2D2Q7</accession>
<evidence type="ECO:0000313" key="3">
    <source>
        <dbReference type="EMBL" id="KRM94412.1"/>
    </source>
</evidence>
<dbReference type="SUPFAM" id="SSF56300">
    <property type="entry name" value="Metallo-dependent phosphatases"/>
    <property type="match status" value="1"/>
</dbReference>
<dbReference type="PATRIC" id="fig|1423802.4.peg.1385"/>
<feature type="compositionally biased region" description="Basic and acidic residues" evidence="1">
    <location>
        <begin position="17"/>
        <end position="27"/>
    </location>
</feature>
<gene>
    <name evidence="3" type="ORF">FC56_GL001367</name>
</gene>
<dbReference type="Pfam" id="PF00149">
    <property type="entry name" value="Metallophos"/>
    <property type="match status" value="1"/>
</dbReference>
<keyword evidence="4" id="KW-1185">Reference proteome</keyword>
<protein>
    <recommendedName>
        <fullName evidence="2">Calcineurin-like phosphoesterase domain-containing protein</fullName>
    </recommendedName>
</protein>
<dbReference type="EMBL" id="AYZR01000004">
    <property type="protein sequence ID" value="KRM94412.1"/>
    <property type="molecule type" value="Genomic_DNA"/>
</dbReference>
<comment type="caution">
    <text evidence="3">The sequence shown here is derived from an EMBL/GenBank/DDBJ whole genome shotgun (WGS) entry which is preliminary data.</text>
</comment>
<dbReference type="PANTHER" id="PTHR43143">
    <property type="entry name" value="METALLOPHOSPHOESTERASE, CALCINEURIN SUPERFAMILY"/>
    <property type="match status" value="1"/>
</dbReference>
<dbReference type="Gene3D" id="3.60.21.10">
    <property type="match status" value="1"/>
</dbReference>
<dbReference type="InterPro" id="IPR051918">
    <property type="entry name" value="STPP_CPPED1"/>
</dbReference>
<organism evidence="3 4">
    <name type="scientific">Lentilactobacillus senioris DSM 24302 = JCM 17472</name>
    <dbReference type="NCBI Taxonomy" id="1423802"/>
    <lineage>
        <taxon>Bacteria</taxon>
        <taxon>Bacillati</taxon>
        <taxon>Bacillota</taxon>
        <taxon>Bacilli</taxon>
        <taxon>Lactobacillales</taxon>
        <taxon>Lactobacillaceae</taxon>
        <taxon>Lentilactobacillus</taxon>
    </lineage>
</organism>
<dbReference type="Proteomes" id="UP000051256">
    <property type="component" value="Unassembled WGS sequence"/>
</dbReference>
<name>A0A0R2D2Q7_9LACO</name>
<reference evidence="3 4" key="1">
    <citation type="journal article" date="2015" name="Genome Announc.">
        <title>Expanding the biotechnology potential of lactobacilli through comparative genomics of 213 strains and associated genera.</title>
        <authorList>
            <person name="Sun Z."/>
            <person name="Harris H.M."/>
            <person name="McCann A."/>
            <person name="Guo C."/>
            <person name="Argimon S."/>
            <person name="Zhang W."/>
            <person name="Yang X."/>
            <person name="Jeffery I.B."/>
            <person name="Cooney J.C."/>
            <person name="Kagawa T.F."/>
            <person name="Liu W."/>
            <person name="Song Y."/>
            <person name="Salvetti E."/>
            <person name="Wrobel A."/>
            <person name="Rasinkangas P."/>
            <person name="Parkhill J."/>
            <person name="Rea M.C."/>
            <person name="O'Sullivan O."/>
            <person name="Ritari J."/>
            <person name="Douillard F.P."/>
            <person name="Paul Ross R."/>
            <person name="Yang R."/>
            <person name="Briner A.E."/>
            <person name="Felis G.E."/>
            <person name="de Vos W.M."/>
            <person name="Barrangou R."/>
            <person name="Klaenhammer T.R."/>
            <person name="Caufield P.W."/>
            <person name="Cui Y."/>
            <person name="Zhang H."/>
            <person name="O'Toole P.W."/>
        </authorList>
    </citation>
    <scope>NUCLEOTIDE SEQUENCE [LARGE SCALE GENOMIC DNA]</scope>
    <source>
        <strain evidence="3 4">DSM 24302</strain>
    </source>
</reference>
<evidence type="ECO:0000256" key="1">
    <source>
        <dbReference type="SAM" id="MobiDB-lite"/>
    </source>
</evidence>
<dbReference type="AlphaFoldDB" id="A0A0R2D2Q7"/>
<evidence type="ECO:0000313" key="4">
    <source>
        <dbReference type="Proteomes" id="UP000051256"/>
    </source>
</evidence>
<dbReference type="InterPro" id="IPR004843">
    <property type="entry name" value="Calcineurin-like_PHP"/>
</dbReference>
<dbReference type="GO" id="GO:0016787">
    <property type="term" value="F:hydrolase activity"/>
    <property type="evidence" value="ECO:0007669"/>
    <property type="project" value="InterPro"/>
</dbReference>
<dbReference type="PANTHER" id="PTHR43143:SF1">
    <property type="entry name" value="SERINE_THREONINE-PROTEIN PHOSPHATASE CPPED1"/>
    <property type="match status" value="1"/>
</dbReference>
<feature type="region of interest" description="Disordered" evidence="1">
    <location>
        <begin position="1"/>
        <end position="35"/>
    </location>
</feature>
<feature type="domain" description="Calcineurin-like phosphoesterase" evidence="2">
    <location>
        <begin position="206"/>
        <end position="461"/>
    </location>
</feature>
<proteinExistence type="predicted"/>